<dbReference type="STRING" id="154621.RV11_GL003472"/>
<proteinExistence type="predicted"/>
<dbReference type="eggNOG" id="ENOG50308CM">
    <property type="taxonomic scope" value="Bacteria"/>
</dbReference>
<evidence type="ECO:0000313" key="1">
    <source>
        <dbReference type="EMBL" id="EOL42036.1"/>
    </source>
</evidence>
<reference evidence="1 2" key="1">
    <citation type="submission" date="2013-02" db="EMBL/GenBank/DDBJ databases">
        <title>The Genome Sequence of Enterococcus phoeniculicola BAA-412.</title>
        <authorList>
            <consortium name="The Broad Institute Genome Sequencing Platform"/>
            <consortium name="The Broad Institute Genome Sequencing Center for Infectious Disease"/>
            <person name="Earl A.M."/>
            <person name="Gilmore M.S."/>
            <person name="Lebreton F."/>
            <person name="Walker B."/>
            <person name="Young S.K."/>
            <person name="Zeng Q."/>
            <person name="Gargeya S."/>
            <person name="Fitzgerald M."/>
            <person name="Haas B."/>
            <person name="Abouelleil A."/>
            <person name="Alvarado L."/>
            <person name="Arachchi H.M."/>
            <person name="Berlin A.M."/>
            <person name="Chapman S.B."/>
            <person name="Dewar J."/>
            <person name="Goldberg J."/>
            <person name="Griggs A."/>
            <person name="Gujja S."/>
            <person name="Hansen M."/>
            <person name="Howarth C."/>
            <person name="Imamovic A."/>
            <person name="Larimer J."/>
            <person name="McCowan C."/>
            <person name="Murphy C."/>
            <person name="Neiman D."/>
            <person name="Pearson M."/>
            <person name="Priest M."/>
            <person name="Roberts A."/>
            <person name="Saif S."/>
            <person name="Shea T."/>
            <person name="Sisk P."/>
            <person name="Sykes S."/>
            <person name="Wortman J."/>
            <person name="Nusbaum C."/>
            <person name="Birren B."/>
        </authorList>
    </citation>
    <scope>NUCLEOTIDE SEQUENCE [LARGE SCALE GENOMIC DNA]</scope>
    <source>
        <strain evidence="1 2">ATCC BAA-412</strain>
    </source>
</reference>
<evidence type="ECO:0008006" key="3">
    <source>
        <dbReference type="Google" id="ProtNLM"/>
    </source>
</evidence>
<comment type="caution">
    <text evidence="1">The sequence shown here is derived from an EMBL/GenBank/DDBJ whole genome shotgun (WGS) entry which is preliminary data.</text>
</comment>
<sequence length="69" mass="8487">MDGTLSKKEFKEKYKYSESTYHRRINLFKQSKFRKGYIAPTKNEIYVDIDLYEQFLKEQSAERLHYQII</sequence>
<gene>
    <name evidence="1" type="ORF">UC3_02384</name>
</gene>
<dbReference type="PATRIC" id="fig|1158610.3.peg.2359"/>
<dbReference type="RefSeq" id="WP_010769028.1">
    <property type="nucleotide sequence ID" value="NZ_ASWE01000001.1"/>
</dbReference>
<name>R3W3K2_9ENTE</name>
<keyword evidence="2" id="KW-1185">Reference proteome</keyword>
<dbReference type="EMBL" id="AJAT01000017">
    <property type="protein sequence ID" value="EOL42036.1"/>
    <property type="molecule type" value="Genomic_DNA"/>
</dbReference>
<dbReference type="HOGENOM" id="CLU_194414_0_0_9"/>
<protein>
    <recommendedName>
        <fullName evidence="3">Helix-turn-helix domain-containing protein</fullName>
    </recommendedName>
</protein>
<dbReference type="AlphaFoldDB" id="R3W3K2"/>
<dbReference type="OrthoDB" id="2191547at2"/>
<accession>R3W3K2</accession>
<dbReference type="Proteomes" id="UP000013785">
    <property type="component" value="Unassembled WGS sequence"/>
</dbReference>
<evidence type="ECO:0000313" key="2">
    <source>
        <dbReference type="Proteomes" id="UP000013785"/>
    </source>
</evidence>
<organism evidence="1 2">
    <name type="scientific">Enterococcus phoeniculicola ATCC BAA-412</name>
    <dbReference type="NCBI Taxonomy" id="1158610"/>
    <lineage>
        <taxon>Bacteria</taxon>
        <taxon>Bacillati</taxon>
        <taxon>Bacillota</taxon>
        <taxon>Bacilli</taxon>
        <taxon>Lactobacillales</taxon>
        <taxon>Enterococcaceae</taxon>
        <taxon>Enterococcus</taxon>
    </lineage>
</organism>